<evidence type="ECO:0000313" key="2">
    <source>
        <dbReference type="EMBL" id="KAK6221207.1"/>
    </source>
</evidence>
<feature type="compositionally biased region" description="Basic and acidic residues" evidence="1">
    <location>
        <begin position="84"/>
        <end position="95"/>
    </location>
</feature>
<reference evidence="2 3" key="1">
    <citation type="submission" date="2023-04" db="EMBL/GenBank/DDBJ databases">
        <title>Colletotrichum tabacum stain YC1 causing leaf anthracnose on Nicotiana tabacum(L.) cv.</title>
        <authorList>
            <person name="Ji Z."/>
            <person name="Wang M."/>
            <person name="Zhang J."/>
            <person name="Wang N."/>
            <person name="Zhou Z."/>
        </authorList>
    </citation>
    <scope>NUCLEOTIDE SEQUENCE [LARGE SCALE GENOMIC DNA]</scope>
    <source>
        <strain evidence="2 3">YC1</strain>
    </source>
</reference>
<comment type="caution">
    <text evidence="2">The sequence shown here is derived from an EMBL/GenBank/DDBJ whole genome shotgun (WGS) entry which is preliminary data.</text>
</comment>
<dbReference type="EMBL" id="JASAOK010000023">
    <property type="protein sequence ID" value="KAK6221207.1"/>
    <property type="molecule type" value="Genomic_DNA"/>
</dbReference>
<evidence type="ECO:0000256" key="1">
    <source>
        <dbReference type="SAM" id="MobiDB-lite"/>
    </source>
</evidence>
<dbReference type="AlphaFoldDB" id="A0AAV9TH37"/>
<feature type="compositionally biased region" description="Pro residues" evidence="1">
    <location>
        <begin position="166"/>
        <end position="181"/>
    </location>
</feature>
<protein>
    <submittedName>
        <fullName evidence="2">Uncharacterized protein</fullName>
    </submittedName>
</protein>
<gene>
    <name evidence="2" type="ORF">QIS74_04936</name>
</gene>
<sequence>MGESRVDRRERARMIYLFSKTLEQGVAELTLLDEIDPDCEYLEHLGWSDDIQDEEDWMTSWKMKGRFKQYLNANLKKWRTEWVDKGKPKEDRTESQAEEESAPGQEAPTASDAGTAAKESGQATLHYPQETATGSVQKVPEPKPREPATDSQPTEGLDSIPGSFPHAPPPPLPTPPPPPPTTLFDTSSVADYLKIGPIEKDHFHPAQRQTKNLKASMPRPQDDDTVIDRGLAELAANMTISAPETKRSVPCISDQASFEGRHQGPKRPAAAQLPTAKDRQRFLDWYRDNYHRSEAKRFGYM</sequence>
<feature type="region of interest" description="Disordered" evidence="1">
    <location>
        <begin position="84"/>
        <end position="224"/>
    </location>
</feature>
<name>A0AAV9TH37_9PEZI</name>
<keyword evidence="3" id="KW-1185">Reference proteome</keyword>
<proteinExistence type="predicted"/>
<accession>A0AAV9TH37</accession>
<dbReference type="Proteomes" id="UP001327957">
    <property type="component" value="Unassembled WGS sequence"/>
</dbReference>
<evidence type="ECO:0000313" key="3">
    <source>
        <dbReference type="Proteomes" id="UP001327957"/>
    </source>
</evidence>
<organism evidence="2 3">
    <name type="scientific">Colletotrichum tabaci</name>
    <dbReference type="NCBI Taxonomy" id="1209068"/>
    <lineage>
        <taxon>Eukaryota</taxon>
        <taxon>Fungi</taxon>
        <taxon>Dikarya</taxon>
        <taxon>Ascomycota</taxon>
        <taxon>Pezizomycotina</taxon>
        <taxon>Sordariomycetes</taxon>
        <taxon>Hypocreomycetidae</taxon>
        <taxon>Glomerellales</taxon>
        <taxon>Glomerellaceae</taxon>
        <taxon>Colletotrichum</taxon>
        <taxon>Colletotrichum destructivum species complex</taxon>
    </lineage>
</organism>